<sequence length="164" mass="17823">MSLPTLPTLPHALTSLTEREAITDALYRAIIGFDNNDITIFNSAFSGQDVVFEFNGKVVSGLDTIRTQFLDAVGPMDTTHTVSNVRVEVKDGASTAALTAYVLAQHCRPGEGQDPEGPKYLGASNYYVDVGKDKSDGVWKIQKTTAKTIWRQGDRSVMQRPATG</sequence>
<evidence type="ECO:0000313" key="2">
    <source>
        <dbReference type="EMBL" id="KAF4626146.1"/>
    </source>
</evidence>
<dbReference type="SUPFAM" id="SSF54427">
    <property type="entry name" value="NTF2-like"/>
    <property type="match status" value="1"/>
</dbReference>
<reference evidence="2 3" key="1">
    <citation type="submission" date="2020-03" db="EMBL/GenBank/DDBJ databases">
        <title>Draft Genome Sequence of Cudoniella acicularis.</title>
        <authorList>
            <person name="Buettner E."/>
            <person name="Kellner H."/>
        </authorList>
    </citation>
    <scope>NUCLEOTIDE SEQUENCE [LARGE SCALE GENOMIC DNA]</scope>
    <source>
        <strain evidence="2 3">DSM 108380</strain>
    </source>
</reference>
<gene>
    <name evidence="2" type="ORF">G7Y89_g12015</name>
</gene>
<dbReference type="Pfam" id="PF13577">
    <property type="entry name" value="SnoaL_4"/>
    <property type="match status" value="1"/>
</dbReference>
<proteinExistence type="predicted"/>
<dbReference type="InterPro" id="IPR032710">
    <property type="entry name" value="NTF2-like_dom_sf"/>
</dbReference>
<dbReference type="Gene3D" id="3.10.450.50">
    <property type="match status" value="1"/>
</dbReference>
<evidence type="ECO:0000259" key="1">
    <source>
        <dbReference type="Pfam" id="PF13577"/>
    </source>
</evidence>
<dbReference type="AlphaFoldDB" id="A0A8H4RB91"/>
<protein>
    <recommendedName>
        <fullName evidence="1">SnoaL-like domain-containing protein</fullName>
    </recommendedName>
</protein>
<dbReference type="InterPro" id="IPR037401">
    <property type="entry name" value="SnoaL-like"/>
</dbReference>
<dbReference type="OrthoDB" id="2148716at2759"/>
<dbReference type="Proteomes" id="UP000566819">
    <property type="component" value="Unassembled WGS sequence"/>
</dbReference>
<keyword evidence="3" id="KW-1185">Reference proteome</keyword>
<evidence type="ECO:0000313" key="3">
    <source>
        <dbReference type="Proteomes" id="UP000566819"/>
    </source>
</evidence>
<comment type="caution">
    <text evidence="2">The sequence shown here is derived from an EMBL/GenBank/DDBJ whole genome shotgun (WGS) entry which is preliminary data.</text>
</comment>
<accession>A0A8H4RB91</accession>
<name>A0A8H4RB91_9HELO</name>
<organism evidence="2 3">
    <name type="scientific">Cudoniella acicularis</name>
    <dbReference type="NCBI Taxonomy" id="354080"/>
    <lineage>
        <taxon>Eukaryota</taxon>
        <taxon>Fungi</taxon>
        <taxon>Dikarya</taxon>
        <taxon>Ascomycota</taxon>
        <taxon>Pezizomycotina</taxon>
        <taxon>Leotiomycetes</taxon>
        <taxon>Helotiales</taxon>
        <taxon>Tricladiaceae</taxon>
        <taxon>Cudoniella</taxon>
    </lineage>
</organism>
<dbReference type="EMBL" id="JAAMPI010001215">
    <property type="protein sequence ID" value="KAF4626146.1"/>
    <property type="molecule type" value="Genomic_DNA"/>
</dbReference>
<feature type="domain" description="SnoaL-like" evidence="1">
    <location>
        <begin position="15"/>
        <end position="144"/>
    </location>
</feature>